<sequence length="83" mass="9528">MISREFRREAPFPAPSREDEDTDPEVYVSVIRYQEELPALISSRPDKHLTLSELVKLMEWKLTVRAPPVSSANGNSYNNHSVE</sequence>
<evidence type="ECO:0000313" key="2">
    <source>
        <dbReference type="EMBL" id="MEQ2217706.1"/>
    </source>
</evidence>
<evidence type="ECO:0000256" key="1">
    <source>
        <dbReference type="SAM" id="MobiDB-lite"/>
    </source>
</evidence>
<dbReference type="Proteomes" id="UP001434883">
    <property type="component" value="Unassembled WGS sequence"/>
</dbReference>
<reference evidence="2 3" key="1">
    <citation type="submission" date="2021-06" db="EMBL/GenBank/DDBJ databases">
        <authorList>
            <person name="Palmer J.M."/>
        </authorList>
    </citation>
    <scope>NUCLEOTIDE SEQUENCE [LARGE SCALE GENOMIC DNA]</scope>
    <source>
        <strain evidence="2 3">XC_2019</strain>
        <tissue evidence="2">Muscle</tissue>
    </source>
</reference>
<name>A0ABV0SC18_9TELE</name>
<dbReference type="EMBL" id="JAHRIN010076048">
    <property type="protein sequence ID" value="MEQ2217706.1"/>
    <property type="molecule type" value="Genomic_DNA"/>
</dbReference>
<feature type="region of interest" description="Disordered" evidence="1">
    <location>
        <begin position="1"/>
        <end position="23"/>
    </location>
</feature>
<evidence type="ECO:0000313" key="3">
    <source>
        <dbReference type="Proteomes" id="UP001434883"/>
    </source>
</evidence>
<feature type="compositionally biased region" description="Basic and acidic residues" evidence="1">
    <location>
        <begin position="1"/>
        <end position="10"/>
    </location>
</feature>
<keyword evidence="3" id="KW-1185">Reference proteome</keyword>
<organism evidence="2 3">
    <name type="scientific">Xenoophorus captivus</name>
    <dbReference type="NCBI Taxonomy" id="1517983"/>
    <lineage>
        <taxon>Eukaryota</taxon>
        <taxon>Metazoa</taxon>
        <taxon>Chordata</taxon>
        <taxon>Craniata</taxon>
        <taxon>Vertebrata</taxon>
        <taxon>Euteleostomi</taxon>
        <taxon>Actinopterygii</taxon>
        <taxon>Neopterygii</taxon>
        <taxon>Teleostei</taxon>
        <taxon>Neoteleostei</taxon>
        <taxon>Acanthomorphata</taxon>
        <taxon>Ovalentaria</taxon>
        <taxon>Atherinomorphae</taxon>
        <taxon>Cyprinodontiformes</taxon>
        <taxon>Goodeidae</taxon>
        <taxon>Xenoophorus</taxon>
    </lineage>
</organism>
<gene>
    <name evidence="2" type="ORF">XENOCAPTIV_019995</name>
</gene>
<protein>
    <submittedName>
        <fullName evidence="2">Uncharacterized protein</fullName>
    </submittedName>
</protein>
<proteinExistence type="predicted"/>
<accession>A0ABV0SC18</accession>
<comment type="caution">
    <text evidence="2">The sequence shown here is derived from an EMBL/GenBank/DDBJ whole genome shotgun (WGS) entry which is preliminary data.</text>
</comment>